<gene>
    <name evidence="2" type="ORF">MANES_17G070600v8</name>
</gene>
<feature type="domain" description="VQ" evidence="1">
    <location>
        <begin position="16"/>
        <end position="41"/>
    </location>
</feature>
<dbReference type="EMBL" id="CM004403">
    <property type="protein sequence ID" value="OAY25144.1"/>
    <property type="molecule type" value="Genomic_DNA"/>
</dbReference>
<dbReference type="PANTHER" id="PTHR34777">
    <property type="entry name" value="VQ MOTIF-CONTAINING PROTEIN 10"/>
    <property type="match status" value="1"/>
</dbReference>
<dbReference type="Proteomes" id="UP000091857">
    <property type="component" value="Chromosome 17"/>
</dbReference>
<dbReference type="Gramene" id="Manes.17G070600.1.v8.1">
    <property type="protein sequence ID" value="Manes.17G070600.1.v8.1.CDS.1"/>
    <property type="gene ID" value="Manes.17G070600.v8.1"/>
</dbReference>
<dbReference type="OMA" id="MEELLCW"/>
<evidence type="ECO:0000259" key="1">
    <source>
        <dbReference type="Pfam" id="PF05678"/>
    </source>
</evidence>
<organism evidence="2 3">
    <name type="scientific">Manihot esculenta</name>
    <name type="common">Cassava</name>
    <name type="synonym">Jatropha manihot</name>
    <dbReference type="NCBI Taxonomy" id="3983"/>
    <lineage>
        <taxon>Eukaryota</taxon>
        <taxon>Viridiplantae</taxon>
        <taxon>Streptophyta</taxon>
        <taxon>Embryophyta</taxon>
        <taxon>Tracheophyta</taxon>
        <taxon>Spermatophyta</taxon>
        <taxon>Magnoliopsida</taxon>
        <taxon>eudicotyledons</taxon>
        <taxon>Gunneridae</taxon>
        <taxon>Pentapetalae</taxon>
        <taxon>rosids</taxon>
        <taxon>fabids</taxon>
        <taxon>Malpighiales</taxon>
        <taxon>Euphorbiaceae</taxon>
        <taxon>Crotonoideae</taxon>
        <taxon>Manihoteae</taxon>
        <taxon>Manihot</taxon>
    </lineage>
</organism>
<proteinExistence type="predicted"/>
<accession>A0A2C9U5S4</accession>
<sequence>MASASSSSRKAIKVVIIDTQYVVTDPLAFKSVVQSLTGKDSGISWTEDQSSFAGEKRKREAAIGPIGGVAADGKLAKGLSFKDLDRMILEMPPAEEWHQFWAQNNLL</sequence>
<dbReference type="PANTHER" id="PTHR34777:SF23">
    <property type="entry name" value="VQ DOMAIN-CONTAINING PROTEIN"/>
    <property type="match status" value="1"/>
</dbReference>
<evidence type="ECO:0000313" key="3">
    <source>
        <dbReference type="Proteomes" id="UP000091857"/>
    </source>
</evidence>
<keyword evidence="3" id="KW-1185">Reference proteome</keyword>
<name>A0A2C9U5S4_MANES</name>
<protein>
    <recommendedName>
        <fullName evidence="1">VQ domain-containing protein</fullName>
    </recommendedName>
</protein>
<dbReference type="OrthoDB" id="691083at2759"/>
<dbReference type="STRING" id="3983.A0A2C9U5S4"/>
<evidence type="ECO:0000313" key="2">
    <source>
        <dbReference type="EMBL" id="OAY25144.1"/>
    </source>
</evidence>
<dbReference type="Pfam" id="PF05678">
    <property type="entry name" value="VQ"/>
    <property type="match status" value="1"/>
</dbReference>
<reference evidence="3" key="1">
    <citation type="journal article" date="2016" name="Nat. Biotechnol.">
        <title>Sequencing wild and cultivated cassava and related species reveals extensive interspecific hybridization and genetic diversity.</title>
        <authorList>
            <person name="Bredeson J.V."/>
            <person name="Lyons J.B."/>
            <person name="Prochnik S.E."/>
            <person name="Wu G.A."/>
            <person name="Ha C.M."/>
            <person name="Edsinger-Gonzales E."/>
            <person name="Grimwood J."/>
            <person name="Schmutz J."/>
            <person name="Rabbi I.Y."/>
            <person name="Egesi C."/>
            <person name="Nauluvula P."/>
            <person name="Lebot V."/>
            <person name="Ndunguru J."/>
            <person name="Mkamilo G."/>
            <person name="Bart R.S."/>
            <person name="Setter T.L."/>
            <person name="Gleadow R.M."/>
            <person name="Kulakow P."/>
            <person name="Ferguson M.E."/>
            <person name="Rounsley S."/>
            <person name="Rokhsar D.S."/>
        </authorList>
    </citation>
    <scope>NUCLEOTIDE SEQUENCE [LARGE SCALE GENOMIC DNA]</scope>
    <source>
        <strain evidence="3">cv. AM560-2</strain>
    </source>
</reference>
<comment type="caution">
    <text evidence="2">The sequence shown here is derived from an EMBL/GenBank/DDBJ whole genome shotgun (WGS) entry which is preliminary data.</text>
</comment>
<dbReference type="InterPro" id="IPR039608">
    <property type="entry name" value="VQ_1/10"/>
</dbReference>
<dbReference type="InterPro" id="IPR008889">
    <property type="entry name" value="VQ"/>
</dbReference>
<dbReference type="AlphaFoldDB" id="A0A2C9U5S4"/>